<keyword evidence="1" id="KW-0812">Transmembrane</keyword>
<keyword evidence="1" id="KW-1133">Transmembrane helix</keyword>
<evidence type="ECO:0000256" key="1">
    <source>
        <dbReference type="SAM" id="Phobius"/>
    </source>
</evidence>
<feature type="transmembrane region" description="Helical" evidence="1">
    <location>
        <begin position="66"/>
        <end position="85"/>
    </location>
</feature>
<sequence length="210" mass="23795">MDRYLLGYMDAEERSAFESEMSSDAGLKEEVSVRSMVISAVQERARLRERLLGIESGIRRRRINRIFAPFSSVAAAVCIICGFFIHDRNVQNCLMLADSCLSGELVPPSRGGIDLDPVVKAIEEENFDEAHALIKQLREEPVPEFDLSTETGRGYHMQYQFDMQTVDYLEAITYIKEGKPGRAKRALKRISSSDTSYYNEEAKGLLDKLQ</sequence>
<evidence type="ECO:0000313" key="3">
    <source>
        <dbReference type="Proteomes" id="UP000823603"/>
    </source>
</evidence>
<comment type="caution">
    <text evidence="2">The sequence shown here is derived from an EMBL/GenBank/DDBJ whole genome shotgun (WGS) entry which is preliminary data.</text>
</comment>
<organism evidence="2 3">
    <name type="scientific">Candidatus Cryptobacteroides faecavium</name>
    <dbReference type="NCBI Taxonomy" id="2840762"/>
    <lineage>
        <taxon>Bacteria</taxon>
        <taxon>Pseudomonadati</taxon>
        <taxon>Bacteroidota</taxon>
        <taxon>Bacteroidia</taxon>
        <taxon>Bacteroidales</taxon>
        <taxon>Candidatus Cryptobacteroides</taxon>
    </lineage>
</organism>
<gene>
    <name evidence="2" type="ORF">IAB82_04925</name>
</gene>
<evidence type="ECO:0000313" key="2">
    <source>
        <dbReference type="EMBL" id="MBO8471121.1"/>
    </source>
</evidence>
<name>A0A9D9NEY3_9BACT</name>
<accession>A0A9D9NEY3</accession>
<keyword evidence="1" id="KW-0472">Membrane</keyword>
<dbReference type="Proteomes" id="UP000823603">
    <property type="component" value="Unassembled WGS sequence"/>
</dbReference>
<reference evidence="2" key="1">
    <citation type="submission" date="2020-10" db="EMBL/GenBank/DDBJ databases">
        <authorList>
            <person name="Gilroy R."/>
        </authorList>
    </citation>
    <scope>NUCLEOTIDE SEQUENCE</scope>
    <source>
        <strain evidence="2">B2-22910</strain>
    </source>
</reference>
<dbReference type="AlphaFoldDB" id="A0A9D9NEY3"/>
<reference evidence="2" key="2">
    <citation type="journal article" date="2021" name="PeerJ">
        <title>Extensive microbial diversity within the chicken gut microbiome revealed by metagenomics and culture.</title>
        <authorList>
            <person name="Gilroy R."/>
            <person name="Ravi A."/>
            <person name="Getino M."/>
            <person name="Pursley I."/>
            <person name="Horton D.L."/>
            <person name="Alikhan N.F."/>
            <person name="Baker D."/>
            <person name="Gharbi K."/>
            <person name="Hall N."/>
            <person name="Watson M."/>
            <person name="Adriaenssens E.M."/>
            <person name="Foster-Nyarko E."/>
            <person name="Jarju S."/>
            <person name="Secka A."/>
            <person name="Antonio M."/>
            <person name="Oren A."/>
            <person name="Chaudhuri R.R."/>
            <person name="La Ragione R."/>
            <person name="Hildebrand F."/>
            <person name="Pallen M.J."/>
        </authorList>
    </citation>
    <scope>NUCLEOTIDE SEQUENCE</scope>
    <source>
        <strain evidence="2">B2-22910</strain>
    </source>
</reference>
<proteinExistence type="predicted"/>
<dbReference type="EMBL" id="JADIMB010000069">
    <property type="protein sequence ID" value="MBO8471121.1"/>
    <property type="molecule type" value="Genomic_DNA"/>
</dbReference>
<protein>
    <submittedName>
        <fullName evidence="2">Uncharacterized protein</fullName>
    </submittedName>
</protein>